<name>A0ACD3SSD2_9BURK</name>
<comment type="caution">
    <text evidence="1">The sequence shown here is derived from an EMBL/GenBank/DDBJ whole genome shotgun (WGS) entry which is preliminary data.</text>
</comment>
<dbReference type="EMBL" id="AKCV02000013">
    <property type="protein sequence ID" value="TMS59105.1"/>
    <property type="molecule type" value="Genomic_DNA"/>
</dbReference>
<accession>A0ACD3SSD2</accession>
<keyword evidence="1" id="KW-0067">ATP-binding</keyword>
<keyword evidence="1" id="KW-0547">Nucleotide-binding</keyword>
<protein>
    <submittedName>
        <fullName evidence="1">ABC transporter ATP-binding protein</fullName>
    </submittedName>
</protein>
<sequence length="250" mass="28286">MNKIESEINVNSVSLRFRLYHDKHTSLKERFAELFRRKSVSKPTDFLALKNVNLRIAHGERVGIVGHNGAGKSTLLKTICRIYEPSDGAIQIRGRVAPLLEIGAGFQPELSGRDNIYLNGAILGYTKRQLSEIEDEIIEFTGLYDFIDTPVKYYSTGMYMKLAFAIATAVQPDILVLDELFAGGDSEFIERAQNRMQRFVDNSNILLFVSHQPELIRRLCNRVVWLDHGIVVDDGPANLVLDRYLSGEKI</sequence>
<gene>
    <name evidence="1" type="ORF">MW7_004330</name>
</gene>
<evidence type="ECO:0000313" key="2">
    <source>
        <dbReference type="Proteomes" id="UP000004277"/>
    </source>
</evidence>
<keyword evidence="2" id="KW-1185">Reference proteome</keyword>
<dbReference type="Proteomes" id="UP000004277">
    <property type="component" value="Unassembled WGS sequence"/>
</dbReference>
<proteinExistence type="predicted"/>
<evidence type="ECO:0000313" key="1">
    <source>
        <dbReference type="EMBL" id="TMS59105.1"/>
    </source>
</evidence>
<reference evidence="1" key="1">
    <citation type="submission" date="2019-05" db="EMBL/GenBank/DDBJ databases">
        <title>Revised genome assembly of Burkholderiaceae (previously Ralstonia) sp. PBA.</title>
        <authorList>
            <person name="Gan H.M."/>
        </authorList>
    </citation>
    <scope>NUCLEOTIDE SEQUENCE</scope>
    <source>
        <strain evidence="1">PBA</strain>
    </source>
</reference>
<organism evidence="1 2">
    <name type="scientific">Imbroritus primus</name>
    <dbReference type="NCBI Taxonomy" id="3058603"/>
    <lineage>
        <taxon>Bacteria</taxon>
        <taxon>Pseudomonadati</taxon>
        <taxon>Pseudomonadota</taxon>
        <taxon>Betaproteobacteria</taxon>
        <taxon>Burkholderiales</taxon>
        <taxon>Burkholderiaceae</taxon>
        <taxon>Imbroritus</taxon>
    </lineage>
</organism>